<feature type="transmembrane region" description="Helical" evidence="7">
    <location>
        <begin position="159"/>
        <end position="177"/>
    </location>
</feature>
<feature type="transmembrane region" description="Helical" evidence="7">
    <location>
        <begin position="130"/>
        <end position="153"/>
    </location>
</feature>
<evidence type="ECO:0000256" key="5">
    <source>
        <dbReference type="ARBA" id="ARBA00022989"/>
    </source>
</evidence>
<evidence type="ECO:0000256" key="4">
    <source>
        <dbReference type="ARBA" id="ARBA00022840"/>
    </source>
</evidence>
<dbReference type="InterPro" id="IPR017871">
    <property type="entry name" value="ABC_transporter-like_CS"/>
</dbReference>
<dbReference type="PANTHER" id="PTHR24221:SF646">
    <property type="entry name" value="HAEMOLYSIN SECRETION ATP-BINDING PROTEIN"/>
    <property type="match status" value="1"/>
</dbReference>
<dbReference type="GO" id="GO:0005886">
    <property type="term" value="C:plasma membrane"/>
    <property type="evidence" value="ECO:0007669"/>
    <property type="project" value="UniProtKB-SubCell"/>
</dbReference>
<dbReference type="PROSITE" id="PS00211">
    <property type="entry name" value="ABC_TRANSPORTER_1"/>
    <property type="match status" value="1"/>
</dbReference>
<dbReference type="EMBL" id="CP006585">
    <property type="protein sequence ID" value="AGW13052.1"/>
    <property type="molecule type" value="Genomic_DNA"/>
</dbReference>
<dbReference type="InterPro" id="IPR039421">
    <property type="entry name" value="Type_1_exporter"/>
</dbReference>
<comment type="subcellular location">
    <subcellularLocation>
        <location evidence="1">Cell membrane</location>
        <topology evidence="1">Multi-pass membrane protein</topology>
    </subcellularLocation>
</comment>
<dbReference type="InterPro" id="IPR011527">
    <property type="entry name" value="ABC1_TM_dom"/>
</dbReference>
<dbReference type="PANTHER" id="PTHR24221">
    <property type="entry name" value="ATP-BINDING CASSETTE SUB-FAMILY B"/>
    <property type="match status" value="1"/>
</dbReference>
<dbReference type="PROSITE" id="PS50929">
    <property type="entry name" value="ABC_TM1F"/>
    <property type="match status" value="1"/>
</dbReference>
<dbReference type="InterPro" id="IPR036640">
    <property type="entry name" value="ABC1_TM_sf"/>
</dbReference>
<dbReference type="PATRIC" id="fig|1121448.10.peg.1188"/>
<dbReference type="KEGG" id="dgg:DGI_1196"/>
<feature type="transmembrane region" description="Helical" evidence="7">
    <location>
        <begin position="56"/>
        <end position="77"/>
    </location>
</feature>
<dbReference type="Proteomes" id="UP000016587">
    <property type="component" value="Chromosome"/>
</dbReference>
<dbReference type="SUPFAM" id="SSF90123">
    <property type="entry name" value="ABC transporter transmembrane region"/>
    <property type="match status" value="1"/>
</dbReference>
<dbReference type="SMART" id="SM00382">
    <property type="entry name" value="AAA"/>
    <property type="match status" value="1"/>
</dbReference>
<dbReference type="GO" id="GO:0005524">
    <property type="term" value="F:ATP binding"/>
    <property type="evidence" value="ECO:0007669"/>
    <property type="project" value="UniProtKB-KW"/>
</dbReference>
<keyword evidence="4" id="KW-0067">ATP-binding</keyword>
<evidence type="ECO:0000313" key="11">
    <source>
        <dbReference type="Proteomes" id="UP000016587"/>
    </source>
</evidence>
<evidence type="ECO:0000256" key="1">
    <source>
        <dbReference type="ARBA" id="ARBA00004651"/>
    </source>
</evidence>
<evidence type="ECO:0000256" key="3">
    <source>
        <dbReference type="ARBA" id="ARBA00022741"/>
    </source>
</evidence>
<evidence type="ECO:0000256" key="6">
    <source>
        <dbReference type="ARBA" id="ARBA00023136"/>
    </source>
</evidence>
<dbReference type="GO" id="GO:0140359">
    <property type="term" value="F:ABC-type transporter activity"/>
    <property type="evidence" value="ECO:0007669"/>
    <property type="project" value="InterPro"/>
</dbReference>
<dbReference type="eggNOG" id="COG1132">
    <property type="taxonomic scope" value="Bacteria"/>
</dbReference>
<evidence type="ECO:0000259" key="8">
    <source>
        <dbReference type="PROSITE" id="PS50893"/>
    </source>
</evidence>
<proteinExistence type="predicted"/>
<dbReference type="GO" id="GO:0016887">
    <property type="term" value="F:ATP hydrolysis activity"/>
    <property type="evidence" value="ECO:0007669"/>
    <property type="project" value="InterPro"/>
</dbReference>
<feature type="transmembrane region" description="Helical" evidence="7">
    <location>
        <begin position="249"/>
        <end position="267"/>
    </location>
</feature>
<dbReference type="STRING" id="1121448.DGI_1196"/>
<evidence type="ECO:0000256" key="7">
    <source>
        <dbReference type="SAM" id="Phobius"/>
    </source>
</evidence>
<name>T2GAY8_MEGG1</name>
<protein>
    <submittedName>
        <fullName evidence="10">Putative ABC transporter-like protein</fullName>
    </submittedName>
</protein>
<dbReference type="GO" id="GO:0034040">
    <property type="term" value="F:ATPase-coupled lipid transmembrane transporter activity"/>
    <property type="evidence" value="ECO:0007669"/>
    <property type="project" value="TreeGrafter"/>
</dbReference>
<dbReference type="CDD" id="cd07346">
    <property type="entry name" value="ABC_6TM_exporters"/>
    <property type="match status" value="1"/>
</dbReference>
<dbReference type="Pfam" id="PF00005">
    <property type="entry name" value="ABC_tran"/>
    <property type="match status" value="2"/>
</dbReference>
<feature type="domain" description="ABC transmembrane type-1" evidence="9">
    <location>
        <begin position="20"/>
        <end position="302"/>
    </location>
</feature>
<dbReference type="Pfam" id="PF00664">
    <property type="entry name" value="ABC_membrane"/>
    <property type="match status" value="1"/>
</dbReference>
<dbReference type="PROSITE" id="PS50893">
    <property type="entry name" value="ABC_TRANSPORTER_2"/>
    <property type="match status" value="1"/>
</dbReference>
<keyword evidence="11" id="KW-1185">Reference proteome</keyword>
<reference evidence="10 11" key="1">
    <citation type="journal article" date="2013" name="J. Bacteriol.">
        <title>Roles of HynAB and Ech, the only two hydrogenases found in the model sulfate reducer Desulfovibrio gigas.</title>
        <authorList>
            <person name="Morais-Silva F.O."/>
            <person name="Santos C.I."/>
            <person name="Rodrigues R."/>
            <person name="Pereira I.A."/>
            <person name="Rodrigues-Pousada C."/>
        </authorList>
    </citation>
    <scope>NUCLEOTIDE SEQUENCE [LARGE SCALE GENOMIC DNA]</scope>
    <source>
        <strain evidence="11">ATCC 19364 / DSM 1382 / NCIMB 9332 / VKM B-1759</strain>
    </source>
</reference>
<feature type="domain" description="ABC transporter" evidence="8">
    <location>
        <begin position="337"/>
        <end position="839"/>
    </location>
</feature>
<dbReference type="Gene3D" id="1.20.1560.10">
    <property type="entry name" value="ABC transporter type 1, transmembrane domain"/>
    <property type="match status" value="1"/>
</dbReference>
<gene>
    <name evidence="10" type="ORF">DGI_1196</name>
</gene>
<keyword evidence="2 7" id="KW-0812">Transmembrane</keyword>
<keyword evidence="5 7" id="KW-1133">Transmembrane helix</keyword>
<dbReference type="Gene3D" id="3.40.50.300">
    <property type="entry name" value="P-loop containing nucleotide triphosphate hydrolases"/>
    <property type="match status" value="2"/>
</dbReference>
<dbReference type="HOGENOM" id="CLU_012126_0_0_7"/>
<dbReference type="RefSeq" id="WP_021759830.1">
    <property type="nucleotide sequence ID" value="NC_022444.1"/>
</dbReference>
<evidence type="ECO:0000313" key="10">
    <source>
        <dbReference type="EMBL" id="AGW13052.1"/>
    </source>
</evidence>
<evidence type="ECO:0000256" key="2">
    <source>
        <dbReference type="ARBA" id="ARBA00022692"/>
    </source>
</evidence>
<sequence>MVTKKPLFAWVKESNVKLQLLLLAVIGVTVAARVFPLEMQKKIINEAISLKQVELLVLYSGLYLASVLLASGLKYVITLLQTSIGERALQKMRQQLFEHILTLPLSFFRKTSAGTVIASLVQELTAAGEFVGAAIAIPVTNILTLVSFAAYMFYLSPTMAAISLALYPVLIFLLPPLQRRTNNWNKARVESTRVLSNKISESIGGIHEIHGNGSFHIESRKYFRYLQDLYRIRITWTLYRQGVKVLNNLFQSTGPFLLFLVGGWLAINGRFDLGALVAFLSAYEKIYDPWKELMDFYQVYQDAKIRYAKTMEAFDVEPEFILQPADARAKQDLAGAIEIKNLVFEVEGGIRLLNGIDMSLANGEHLALVGFSGSGKSTLAQCMGQLYKYTGGSVQIDGREVADLPKSDVAHNMGYVAQAPFIFDGTIQENLLYGVEADLPLEAPRDAQGRITDPALLPSLDRMIEVVQQTGIFQDVLRFGLNTILAPEQGAQAELRNKIIAIRQDFRNDHGPELADHLEFFEEGRYLEHSSVAANLIFGHPVKPEYAVENLAKSSFFTKFLGDAQLRLPLLTLGDELARQTVDILGELPEDALFFEQSPILPEELERWKEYVARGRVTLAQLPREEQDQLLEVALRFTPGRHKMAPFSRLLEALVLEGRSRFRAALEAHDPGAVSFYRADGYIDSQPILDNILFGKAKTDQPHVMERIQQAIVMLLIEQDMLEAVVAIGMQFRVGTKGDRLSGGQKQKLAIARAFMKEPPILIMDEATSALDNRSQSRIQNLIETKWKGRSTLVAVVHRLDIIKNFDQVAVMKAGKIVEQGSYADLMAKKGSLYELVHGAQQH</sequence>
<dbReference type="OrthoDB" id="9760168at2"/>
<accession>T2GAY8</accession>
<reference evidence="11" key="2">
    <citation type="submission" date="2013-07" db="EMBL/GenBank/DDBJ databases">
        <authorList>
            <person name="Morais-Silva F.O."/>
            <person name="Rezende A.M."/>
            <person name="Pimentel C."/>
            <person name="Resende D.M."/>
            <person name="Santos C.I."/>
            <person name="Clemente C."/>
            <person name="de Oliveira L.M."/>
            <person name="da Silva S.M."/>
            <person name="Costa D.A."/>
            <person name="Varela-Raposo A."/>
            <person name="Horacio E.C.A."/>
            <person name="Matos M."/>
            <person name="Flores O."/>
            <person name="Ruiz J.C."/>
            <person name="Rodrigues-Pousada C."/>
        </authorList>
    </citation>
    <scope>NUCLEOTIDE SEQUENCE [LARGE SCALE GENOMIC DNA]</scope>
    <source>
        <strain evidence="11">ATCC 19364 / DSM 1382 / NCIMB 9332 / VKM B-1759</strain>
    </source>
</reference>
<keyword evidence="3" id="KW-0547">Nucleotide-binding</keyword>
<organism evidence="10 11">
    <name type="scientific">Megalodesulfovibrio gigas (strain ATCC 19364 / DSM 1382 / NCIMB 9332 / VKM B-1759)</name>
    <name type="common">Desulfovibrio gigas</name>
    <dbReference type="NCBI Taxonomy" id="1121448"/>
    <lineage>
        <taxon>Bacteria</taxon>
        <taxon>Pseudomonadati</taxon>
        <taxon>Thermodesulfobacteriota</taxon>
        <taxon>Desulfovibrionia</taxon>
        <taxon>Desulfovibrionales</taxon>
        <taxon>Desulfovibrionaceae</taxon>
        <taxon>Megalodesulfovibrio</taxon>
    </lineage>
</organism>
<dbReference type="InterPro" id="IPR003593">
    <property type="entry name" value="AAA+_ATPase"/>
</dbReference>
<dbReference type="InterPro" id="IPR003439">
    <property type="entry name" value="ABC_transporter-like_ATP-bd"/>
</dbReference>
<dbReference type="AlphaFoldDB" id="T2GAY8"/>
<dbReference type="InterPro" id="IPR027417">
    <property type="entry name" value="P-loop_NTPase"/>
</dbReference>
<evidence type="ECO:0000259" key="9">
    <source>
        <dbReference type="PROSITE" id="PS50929"/>
    </source>
</evidence>
<dbReference type="SUPFAM" id="SSF52540">
    <property type="entry name" value="P-loop containing nucleoside triphosphate hydrolases"/>
    <property type="match status" value="1"/>
</dbReference>
<keyword evidence="6 7" id="KW-0472">Membrane</keyword>